<comment type="caution">
    <text evidence="5">The sequence shown here is derived from an EMBL/GenBank/DDBJ whole genome shotgun (WGS) entry which is preliminary data.</text>
</comment>
<dbReference type="RefSeq" id="WP_382371164.1">
    <property type="nucleotide sequence ID" value="NZ_JBHLWB010000008.1"/>
</dbReference>
<keyword evidence="3" id="KW-0732">Signal</keyword>
<dbReference type="EMBL" id="JBHLWB010000008">
    <property type="protein sequence ID" value="MFC0309587.1"/>
    <property type="molecule type" value="Genomic_DNA"/>
</dbReference>
<accession>A0ABV6H222</accession>
<evidence type="ECO:0000256" key="2">
    <source>
        <dbReference type="SAM" id="MobiDB-lite"/>
    </source>
</evidence>
<feature type="chain" id="PRO_5046987959" evidence="3">
    <location>
        <begin position="31"/>
        <end position="409"/>
    </location>
</feature>
<dbReference type="PANTHER" id="PTHR21666">
    <property type="entry name" value="PEPTIDASE-RELATED"/>
    <property type="match status" value="1"/>
</dbReference>
<evidence type="ECO:0000256" key="3">
    <source>
        <dbReference type="SAM" id="SignalP"/>
    </source>
</evidence>
<gene>
    <name evidence="5" type="primary">envC</name>
    <name evidence="5" type="ORF">ACFFHK_07710</name>
</gene>
<evidence type="ECO:0000256" key="1">
    <source>
        <dbReference type="SAM" id="Coils"/>
    </source>
</evidence>
<feature type="domain" description="M23ase beta-sheet core" evidence="4">
    <location>
        <begin position="311"/>
        <end position="404"/>
    </location>
</feature>
<keyword evidence="5" id="KW-0378">Hydrolase</keyword>
<evidence type="ECO:0000259" key="4">
    <source>
        <dbReference type="Pfam" id="PF01551"/>
    </source>
</evidence>
<proteinExistence type="predicted"/>
<feature type="region of interest" description="Disordered" evidence="2">
    <location>
        <begin position="246"/>
        <end position="274"/>
    </location>
</feature>
<dbReference type="InterPro" id="IPR016047">
    <property type="entry name" value="M23ase_b-sheet_dom"/>
</dbReference>
<dbReference type="Gene3D" id="2.70.70.10">
    <property type="entry name" value="Glucose Permease (Domain IIA)"/>
    <property type="match status" value="1"/>
</dbReference>
<sequence length="409" mass="47385">MTKFVVLWCYLTVFLRNVFFFVGVVTTAYAANDLQNIQQQIKQQEQKISQQQQEKSQLQTQLKQQEQKIELISHQLKQQQDALKNLNKHIQSTQKQISRLQQQEKEQKKQLEQLLDSAYRKNLQLHDLEKIFSADARNSDRMNTYYKHFNQQKIKLIQELKQTQQQLKQQQQLVKEQQQQQQQQISEQQKQQRSLQQVKNEHQSTLSKLNQSIAVNQDKLARLKENENRLRQEILAAERAAKAREQQELANLKQKQKQAEEKHQDYQPTEKEQQLVGRGNGLGAAKRQYAMPVVGKISNRFGSIQMGEIRWKGIVIQANRGANVRAIAAGKVILANRLQGYGLVIVIDHGKGDMSIYGYNSTLNVKNGDVVRAGEIIAQVGQSEDSRHAALYFEIRRQGTPINPTSWLK</sequence>
<feature type="compositionally biased region" description="Basic and acidic residues" evidence="2">
    <location>
        <begin position="257"/>
        <end position="273"/>
    </location>
</feature>
<dbReference type="NCBIfam" id="NF008644">
    <property type="entry name" value="PRK11637.1"/>
    <property type="match status" value="1"/>
</dbReference>
<dbReference type="PANTHER" id="PTHR21666:SF270">
    <property type="entry name" value="MUREIN HYDROLASE ACTIVATOR ENVC"/>
    <property type="match status" value="1"/>
</dbReference>
<evidence type="ECO:0000313" key="5">
    <source>
        <dbReference type="EMBL" id="MFC0309587.1"/>
    </source>
</evidence>
<keyword evidence="1" id="KW-0175">Coiled coil</keyword>
<dbReference type="InterPro" id="IPR011055">
    <property type="entry name" value="Dup_hybrid_motif"/>
</dbReference>
<dbReference type="CDD" id="cd12797">
    <property type="entry name" value="M23_peptidase"/>
    <property type="match status" value="1"/>
</dbReference>
<keyword evidence="6" id="KW-1185">Reference proteome</keyword>
<dbReference type="Pfam" id="PF01551">
    <property type="entry name" value="Peptidase_M23"/>
    <property type="match status" value="1"/>
</dbReference>
<evidence type="ECO:0000313" key="6">
    <source>
        <dbReference type="Proteomes" id="UP001589767"/>
    </source>
</evidence>
<dbReference type="SUPFAM" id="SSF51261">
    <property type="entry name" value="Duplicated hybrid motif"/>
    <property type="match status" value="1"/>
</dbReference>
<dbReference type="Gene3D" id="6.10.250.3150">
    <property type="match status" value="1"/>
</dbReference>
<dbReference type="InterPro" id="IPR050570">
    <property type="entry name" value="Cell_wall_metabolism_enzyme"/>
</dbReference>
<feature type="signal peptide" evidence="3">
    <location>
        <begin position="1"/>
        <end position="30"/>
    </location>
</feature>
<feature type="coiled-coil region" evidence="1">
    <location>
        <begin position="27"/>
        <end position="121"/>
    </location>
</feature>
<dbReference type="Proteomes" id="UP001589767">
    <property type="component" value="Unassembled WGS sequence"/>
</dbReference>
<dbReference type="GO" id="GO:0016787">
    <property type="term" value="F:hydrolase activity"/>
    <property type="evidence" value="ECO:0007669"/>
    <property type="project" value="UniProtKB-KW"/>
</dbReference>
<protein>
    <submittedName>
        <fullName evidence="5">Murein hydrolase activator EnvC</fullName>
    </submittedName>
</protein>
<name>A0ABV6H222_9PAST</name>
<organism evidence="5 6">
    <name type="scientific">Gallibacterium trehalosifermentans</name>
    <dbReference type="NCBI Taxonomy" id="516935"/>
    <lineage>
        <taxon>Bacteria</taxon>
        <taxon>Pseudomonadati</taxon>
        <taxon>Pseudomonadota</taxon>
        <taxon>Gammaproteobacteria</taxon>
        <taxon>Pasteurellales</taxon>
        <taxon>Pasteurellaceae</taxon>
        <taxon>Gallibacterium</taxon>
    </lineage>
</organism>
<reference evidence="5 6" key="1">
    <citation type="submission" date="2024-09" db="EMBL/GenBank/DDBJ databases">
        <authorList>
            <person name="Sun Q."/>
            <person name="Mori K."/>
        </authorList>
    </citation>
    <scope>NUCLEOTIDE SEQUENCE [LARGE SCALE GENOMIC DNA]</scope>
    <source>
        <strain evidence="5 6">CCM 7539</strain>
    </source>
</reference>